<keyword evidence="2" id="KW-1185">Reference proteome</keyword>
<reference evidence="1 2" key="1">
    <citation type="submission" date="2017-01" db="EMBL/GenBank/DDBJ databases">
        <authorList>
            <consortium name="Urmite Genomes"/>
        </authorList>
    </citation>
    <scope>NUCLEOTIDE SEQUENCE [LARGE SCALE GENOMIC DNA]</scope>
    <source>
        <strain evidence="1 2">AB308</strain>
    </source>
</reference>
<dbReference type="EMBL" id="FTRV01000016">
    <property type="protein sequence ID" value="SPM31485.1"/>
    <property type="molecule type" value="Genomic_DNA"/>
</dbReference>
<dbReference type="Proteomes" id="UP000241595">
    <property type="component" value="Unassembled WGS sequence"/>
</dbReference>
<accession>A0A2U3NJ75</accession>
<evidence type="ECO:0000313" key="2">
    <source>
        <dbReference type="Proteomes" id="UP000241595"/>
    </source>
</evidence>
<evidence type="ECO:0000313" key="1">
    <source>
        <dbReference type="EMBL" id="SPM31485.1"/>
    </source>
</evidence>
<sequence length="110" mass="12236">VDTSAALIEVWLRQDDDEIICTVVSDDESTYELDVDALSMRGAQREMTGYFIDQSYEPADQWQVEVDGADGPVETVRRFRPTRFQGQASNDDVAGDALDAAEFTADELLP</sequence>
<organism evidence="1 2">
    <name type="scientific">Mycobacterium terramassiliense</name>
    <dbReference type="NCBI Taxonomy" id="1841859"/>
    <lineage>
        <taxon>Bacteria</taxon>
        <taxon>Bacillati</taxon>
        <taxon>Actinomycetota</taxon>
        <taxon>Actinomycetes</taxon>
        <taxon>Mycobacteriales</taxon>
        <taxon>Mycobacteriaceae</taxon>
        <taxon>Mycobacterium</taxon>
    </lineage>
</organism>
<dbReference type="AlphaFoldDB" id="A0A2U3NJ75"/>
<gene>
    <name evidence="1" type="ORF">MTAB308_5003</name>
</gene>
<proteinExistence type="predicted"/>
<protein>
    <submittedName>
        <fullName evidence="1">Mycobacterium terramassiliense ORFan</fullName>
    </submittedName>
</protein>
<name>A0A2U3NJ75_9MYCO</name>
<dbReference type="STRING" id="1841859.GCA_900157385_05006"/>
<feature type="non-terminal residue" evidence="1">
    <location>
        <position position="1"/>
    </location>
</feature>